<comment type="caution">
    <text evidence="3">The sequence shown here is derived from an EMBL/GenBank/DDBJ whole genome shotgun (WGS) entry which is preliminary data.</text>
</comment>
<feature type="domain" description="Helicase-associated" evidence="1">
    <location>
        <begin position="370"/>
        <end position="427"/>
    </location>
</feature>
<dbReference type="Pfam" id="PF03457">
    <property type="entry name" value="HA"/>
    <property type="match status" value="4"/>
</dbReference>
<feature type="domain" description="Helicase-associated" evidence="1">
    <location>
        <begin position="662"/>
        <end position="704"/>
    </location>
</feature>
<organism evidence="3 4">
    <name type="scientific">Streptomyces flavalbus</name>
    <dbReference type="NCBI Taxonomy" id="2665155"/>
    <lineage>
        <taxon>Bacteria</taxon>
        <taxon>Bacillati</taxon>
        <taxon>Actinomycetota</taxon>
        <taxon>Actinomycetes</taxon>
        <taxon>Kitasatosporales</taxon>
        <taxon>Streptomycetaceae</taxon>
        <taxon>Streptomyces</taxon>
    </lineage>
</organism>
<dbReference type="Proteomes" id="UP001597023">
    <property type="component" value="Unassembled WGS sequence"/>
</dbReference>
<dbReference type="InterPro" id="IPR009492">
    <property type="entry name" value="TniQ"/>
</dbReference>
<gene>
    <name evidence="3" type="ORF">ACFQZ6_35320</name>
</gene>
<evidence type="ECO:0000313" key="4">
    <source>
        <dbReference type="Proteomes" id="UP001597023"/>
    </source>
</evidence>
<dbReference type="InterPro" id="IPR005114">
    <property type="entry name" value="Helicase_assoc"/>
</dbReference>
<accession>A0ABW2WNG1</accession>
<reference evidence="4" key="1">
    <citation type="journal article" date="2019" name="Int. J. Syst. Evol. Microbiol.">
        <title>The Global Catalogue of Microorganisms (GCM) 10K type strain sequencing project: providing services to taxonomists for standard genome sequencing and annotation.</title>
        <authorList>
            <consortium name="The Broad Institute Genomics Platform"/>
            <consortium name="The Broad Institute Genome Sequencing Center for Infectious Disease"/>
            <person name="Wu L."/>
            <person name="Ma J."/>
        </authorList>
    </citation>
    <scope>NUCLEOTIDE SEQUENCE [LARGE SCALE GENOMIC DNA]</scope>
    <source>
        <strain evidence="4">CGMCC 4.7400</strain>
    </source>
</reference>
<feature type="domain" description="TniQ" evidence="2">
    <location>
        <begin position="11"/>
        <end position="153"/>
    </location>
</feature>
<evidence type="ECO:0000259" key="2">
    <source>
        <dbReference type="Pfam" id="PF06527"/>
    </source>
</evidence>
<dbReference type="PANTHER" id="PTHR33418:SF1">
    <property type="entry name" value="HELICASE-ASSOCIATED DOMAIN-CONTAINING PROTEIN"/>
    <property type="match status" value="1"/>
</dbReference>
<protein>
    <submittedName>
        <fullName evidence="3">Helicase associated domain protein</fullName>
    </submittedName>
</protein>
<dbReference type="Pfam" id="PF06527">
    <property type="entry name" value="TniQ"/>
    <property type="match status" value="1"/>
</dbReference>
<feature type="domain" description="Helicase-associated" evidence="1">
    <location>
        <begin position="956"/>
        <end position="1010"/>
    </location>
</feature>
<evidence type="ECO:0000259" key="1">
    <source>
        <dbReference type="Pfam" id="PF03457"/>
    </source>
</evidence>
<name>A0ABW2WNG1_9ACTN</name>
<dbReference type="Gene3D" id="6.10.140.530">
    <property type="match status" value="2"/>
</dbReference>
<dbReference type="PANTHER" id="PTHR33418">
    <property type="entry name" value="HELICASE-ASSOCIATED"/>
    <property type="match status" value="1"/>
</dbReference>
<proteinExistence type="predicted"/>
<dbReference type="EMBL" id="JBHTEB010000001">
    <property type="protein sequence ID" value="MFD0319390.1"/>
    <property type="molecule type" value="Genomic_DNA"/>
</dbReference>
<sequence>MGKRLLASGAFRVAPLQGEMTLSFLGRIADRYGLTVRSLLSSVTEVAGQQSVVGALQGDSEVFLNAAARDRVAALCRVPQVDIRRALPAWTREEPLGPSTERPAARLHNGVETVAAWGPACPGCVAARTGRVAPARVYLAAHQRVCPRHRCWLMGVPGSGGRVVGLAGCPEVVQAQADHRRLLRRSPVAASAFEVAEAVTASWWAQKWPEERLWAMRLEAAMPEGEDPLRWRILARDLVTYPETVALATLLASRAWRLRVAADGGGHLPYRVADVPCVPSELGHRLRRSWLTERLAACTHGPLFSWTYQCIRTKGGRGDAEQRLWQVPLALRPRPLADVLAGYQRRQTAGTEGLPAQKRLRGHSVHADGAFAVGLAHARTYAAQHGHLATRRDTRVGSFSLGKWVHNQQSHALALPEEKAAALKEVDPWWNIPWSVKWQRSYYRARDHVRRHGPLNAADGFPDTHVLTGEWLYLQCTDYNSLHPEQRRLLADIGITAQAAGSARPRRTSRTAGIDTAVACARAFVAEHGCLALATKNVSYQGFLLGKWLAAQRCLTRRQDEPAHLQVLDAIDVWWNPPWPLAWQRTWHRIRTHAQDRHQGAAEEGWPDGSDGWATWLSVQCTGYKQLHPPQQHLLAEIGITAETAATRPHEIIARLCGTGPGLAHARTYAAAHGHLATPQKACLEGFALGRWLSEQRRQAREHRRSTGGTWPVSTLLAALDPWWNPTWSLEWQRNWSRVRERSKSAPAADSSGGTGIPGLEKELAGWLRRQRTDYGTLHPEQHRLLTKIGITADTARAAQPPAPRTEPDLLDTALAQARAYAAEHGHIAAPTSTVLDGFELGKWLAWQRRRARQGRLSPTRAEALTMIDPWWNPPWPLQWQQAYHRLRTAATGADGLPTTNLPRSLCHWARVQQESWEHLHPGQQDLLTTLGITPHAAVGERPAPATRSYPASPGLHHAHAYAAQHGHLTPDKHTRQAGFPLGQWLGQQRRKARAGTLSATTGAALTSLDPWWNPPWPYTWHRTWQQYRATIRGNEPLPDTLLRWANAQRSQWSTLHPGQQQLLTDTGVTG</sequence>
<feature type="domain" description="Helicase-associated" evidence="1">
    <location>
        <begin position="813"/>
        <end position="869"/>
    </location>
</feature>
<evidence type="ECO:0000313" key="3">
    <source>
        <dbReference type="EMBL" id="MFD0319390.1"/>
    </source>
</evidence>
<keyword evidence="4" id="KW-1185">Reference proteome</keyword>
<dbReference type="RefSeq" id="WP_381617949.1">
    <property type="nucleotide sequence ID" value="NZ_JBHTEB010000001.1"/>
</dbReference>